<dbReference type="PANTHER" id="PTHR46890:SF48">
    <property type="entry name" value="RNA-DIRECTED DNA POLYMERASE"/>
    <property type="match status" value="1"/>
</dbReference>
<dbReference type="CDD" id="cd06222">
    <property type="entry name" value="RNase_H_like"/>
    <property type="match status" value="1"/>
</dbReference>
<reference evidence="2 3" key="1">
    <citation type="journal article" date="2020" name="Mol. Plant">
        <title>The Chromosome-Based Rubber Tree Genome Provides New Insights into Spurge Genome Evolution and Rubber Biosynthesis.</title>
        <authorList>
            <person name="Liu J."/>
            <person name="Shi C."/>
            <person name="Shi C.C."/>
            <person name="Li W."/>
            <person name="Zhang Q.J."/>
            <person name="Zhang Y."/>
            <person name="Li K."/>
            <person name="Lu H.F."/>
            <person name="Shi C."/>
            <person name="Zhu S.T."/>
            <person name="Xiao Z.Y."/>
            <person name="Nan H."/>
            <person name="Yue Y."/>
            <person name="Zhu X.G."/>
            <person name="Wu Y."/>
            <person name="Hong X.N."/>
            <person name="Fan G.Y."/>
            <person name="Tong Y."/>
            <person name="Zhang D."/>
            <person name="Mao C.L."/>
            <person name="Liu Y.L."/>
            <person name="Hao S.J."/>
            <person name="Liu W.Q."/>
            <person name="Lv M.Q."/>
            <person name="Zhang H.B."/>
            <person name="Liu Y."/>
            <person name="Hu-Tang G.R."/>
            <person name="Wang J.P."/>
            <person name="Wang J.H."/>
            <person name="Sun Y.H."/>
            <person name="Ni S.B."/>
            <person name="Chen W.B."/>
            <person name="Zhang X.C."/>
            <person name="Jiao Y.N."/>
            <person name="Eichler E.E."/>
            <person name="Li G.H."/>
            <person name="Liu X."/>
            <person name="Gao L.Z."/>
        </authorList>
    </citation>
    <scope>NUCLEOTIDE SEQUENCE [LARGE SCALE GENOMIC DNA]</scope>
    <source>
        <strain evidence="3">cv. GT1</strain>
        <tissue evidence="2">Leaf</tissue>
    </source>
</reference>
<comment type="caution">
    <text evidence="2">The sequence shown here is derived from an EMBL/GenBank/DDBJ whole genome shotgun (WGS) entry which is preliminary data.</text>
</comment>
<organism evidence="2 3">
    <name type="scientific">Hevea brasiliensis</name>
    <name type="common">Para rubber tree</name>
    <name type="synonym">Siphonia brasiliensis</name>
    <dbReference type="NCBI Taxonomy" id="3981"/>
    <lineage>
        <taxon>Eukaryota</taxon>
        <taxon>Viridiplantae</taxon>
        <taxon>Streptophyta</taxon>
        <taxon>Embryophyta</taxon>
        <taxon>Tracheophyta</taxon>
        <taxon>Spermatophyta</taxon>
        <taxon>Magnoliopsida</taxon>
        <taxon>eudicotyledons</taxon>
        <taxon>Gunneridae</taxon>
        <taxon>Pentapetalae</taxon>
        <taxon>rosids</taxon>
        <taxon>fabids</taxon>
        <taxon>Malpighiales</taxon>
        <taxon>Euphorbiaceae</taxon>
        <taxon>Crotonoideae</taxon>
        <taxon>Micrandreae</taxon>
        <taxon>Hevea</taxon>
    </lineage>
</organism>
<dbReference type="PANTHER" id="PTHR46890">
    <property type="entry name" value="NON-LTR RETROLELEMENT REVERSE TRANSCRIPTASE-LIKE PROTEIN-RELATED"/>
    <property type="match status" value="1"/>
</dbReference>
<evidence type="ECO:0000313" key="2">
    <source>
        <dbReference type="EMBL" id="KAF2296629.1"/>
    </source>
</evidence>
<dbReference type="InterPro" id="IPR000477">
    <property type="entry name" value="RT_dom"/>
</dbReference>
<dbReference type="InterPro" id="IPR052343">
    <property type="entry name" value="Retrotransposon-Effector_Assoc"/>
</dbReference>
<dbReference type="InterPro" id="IPR012337">
    <property type="entry name" value="RNaseH-like_sf"/>
</dbReference>
<sequence>MLCQASNLKYSTLSPAEALRIEEPFSYDEVKAVVWACDSSKAIGPDGANFCFYKNSWDLIKDDVVALVNDFYSSSSLPPIKLSFLSLVPKFSGSSKVHDYRSISLIHGLYKIIAMLLANRIKGLLPSVISPQQNAFVKGRQILDSFLVASEIVGYHKKANKSCFLFKIDFEIAFDMVSWDHIERGVGAIGGMLHDSCGVFVCLLSCRAGIVDSNTAELMAIHKAIELCFSLPTICFSALKIYIESYSKFALSWVKHPESAPWHLSSVINSMYKNIKALPPVVLHHTLGEGNPAADSLAKHGLSKLEDLVAFM</sequence>
<dbReference type="Pfam" id="PF00078">
    <property type="entry name" value="RVT_1"/>
    <property type="match status" value="1"/>
</dbReference>
<name>A0A6A6LAI7_HEVBR</name>
<dbReference type="InterPro" id="IPR044730">
    <property type="entry name" value="RNase_H-like_dom_plant"/>
</dbReference>
<evidence type="ECO:0000259" key="1">
    <source>
        <dbReference type="Pfam" id="PF00078"/>
    </source>
</evidence>
<protein>
    <recommendedName>
        <fullName evidence="1">Reverse transcriptase domain-containing protein</fullName>
    </recommendedName>
</protein>
<dbReference type="Gene3D" id="3.30.420.10">
    <property type="entry name" value="Ribonuclease H-like superfamily/Ribonuclease H"/>
    <property type="match status" value="1"/>
</dbReference>
<dbReference type="SUPFAM" id="SSF53098">
    <property type="entry name" value="Ribonuclease H-like"/>
    <property type="match status" value="1"/>
</dbReference>
<dbReference type="AlphaFoldDB" id="A0A6A6LAI7"/>
<dbReference type="EMBL" id="JAAGAX010000012">
    <property type="protein sequence ID" value="KAF2296629.1"/>
    <property type="molecule type" value="Genomic_DNA"/>
</dbReference>
<dbReference type="GO" id="GO:0003676">
    <property type="term" value="F:nucleic acid binding"/>
    <property type="evidence" value="ECO:0007669"/>
    <property type="project" value="InterPro"/>
</dbReference>
<evidence type="ECO:0000313" key="3">
    <source>
        <dbReference type="Proteomes" id="UP000467840"/>
    </source>
</evidence>
<proteinExistence type="predicted"/>
<gene>
    <name evidence="2" type="ORF">GH714_000713</name>
</gene>
<dbReference type="Proteomes" id="UP000467840">
    <property type="component" value="Chromosome 18"/>
</dbReference>
<dbReference type="InterPro" id="IPR036397">
    <property type="entry name" value="RNaseH_sf"/>
</dbReference>
<keyword evidence="3" id="KW-1185">Reference proteome</keyword>
<accession>A0A6A6LAI7</accession>
<dbReference type="GO" id="GO:0004523">
    <property type="term" value="F:RNA-DNA hybrid ribonuclease activity"/>
    <property type="evidence" value="ECO:0007669"/>
    <property type="project" value="InterPro"/>
</dbReference>
<feature type="domain" description="Reverse transcriptase" evidence="1">
    <location>
        <begin position="97"/>
        <end position="186"/>
    </location>
</feature>